<dbReference type="PANTHER" id="PTHR42791:SF4">
    <property type="entry name" value="ACETYLTRANSFERASE, GNAT FAMILY FAMILY (AFU_ORTHOLOGUE AFUA_4G09540)-RELATED"/>
    <property type="match status" value="1"/>
</dbReference>
<gene>
    <name evidence="2" type="ORF">ACFOZ7_22395</name>
</gene>
<dbReference type="Gene3D" id="3.40.630.30">
    <property type="match status" value="1"/>
</dbReference>
<accession>A0ABD5P6V6</accession>
<dbReference type="InterPro" id="IPR000182">
    <property type="entry name" value="GNAT_dom"/>
</dbReference>
<keyword evidence="2" id="KW-0808">Transferase</keyword>
<dbReference type="Proteomes" id="UP001595821">
    <property type="component" value="Unassembled WGS sequence"/>
</dbReference>
<proteinExistence type="predicted"/>
<organism evidence="2 3">
    <name type="scientific">Natribaculum luteum</name>
    <dbReference type="NCBI Taxonomy" id="1586232"/>
    <lineage>
        <taxon>Archaea</taxon>
        <taxon>Methanobacteriati</taxon>
        <taxon>Methanobacteriota</taxon>
        <taxon>Stenosarchaea group</taxon>
        <taxon>Halobacteria</taxon>
        <taxon>Halobacteriales</taxon>
        <taxon>Natrialbaceae</taxon>
        <taxon>Natribaculum</taxon>
    </lineage>
</organism>
<dbReference type="CDD" id="cd04301">
    <property type="entry name" value="NAT_SF"/>
    <property type="match status" value="1"/>
</dbReference>
<dbReference type="GeneID" id="71853359"/>
<dbReference type="PANTHER" id="PTHR42791">
    <property type="entry name" value="GNAT FAMILY ACETYLTRANSFERASE"/>
    <property type="match status" value="1"/>
</dbReference>
<dbReference type="Pfam" id="PF00583">
    <property type="entry name" value="Acetyltransf_1"/>
    <property type="match status" value="1"/>
</dbReference>
<dbReference type="AlphaFoldDB" id="A0ABD5P6V6"/>
<protein>
    <submittedName>
        <fullName evidence="2">GNAT family N-acetyltransferase</fullName>
        <ecNumber evidence="2">2.3.1.-</ecNumber>
    </submittedName>
</protein>
<evidence type="ECO:0000259" key="1">
    <source>
        <dbReference type="PROSITE" id="PS51186"/>
    </source>
</evidence>
<dbReference type="EC" id="2.3.1.-" evidence="2"/>
<sequence length="243" mass="27123">MSLDALFPLTPVLDRLRRVSSITVGPDTGSTDVTITALREENLLEAAAVLSAALATETFTETTFHDRDGRFDRALRRIVELRLRTYLEVGQPVFVATVDDRVVGVAIVDRPGFRPSRLRLVRSLVARLPSTLRLLGRADWPGWYRVYRTATPPEVLPTATYTLEAIGIDPDWRGRGIGRSLLEAVQNLVDRDPGTSGVYLATTDDLNRDVYRQFGYETVATKRVDGSCVYHMFRPTDARESAV</sequence>
<dbReference type="PROSITE" id="PS51186">
    <property type="entry name" value="GNAT"/>
    <property type="match status" value="1"/>
</dbReference>
<keyword evidence="2" id="KW-0012">Acyltransferase</keyword>
<evidence type="ECO:0000313" key="2">
    <source>
        <dbReference type="EMBL" id="MFC4249648.1"/>
    </source>
</evidence>
<dbReference type="RefSeq" id="WP_246973149.1">
    <property type="nucleotide sequence ID" value="NZ_CP095397.1"/>
</dbReference>
<comment type="caution">
    <text evidence="2">The sequence shown here is derived from an EMBL/GenBank/DDBJ whole genome shotgun (WGS) entry which is preliminary data.</text>
</comment>
<dbReference type="InterPro" id="IPR016181">
    <property type="entry name" value="Acyl_CoA_acyltransferase"/>
</dbReference>
<evidence type="ECO:0000313" key="3">
    <source>
        <dbReference type="Proteomes" id="UP001595821"/>
    </source>
</evidence>
<dbReference type="GO" id="GO:0016746">
    <property type="term" value="F:acyltransferase activity"/>
    <property type="evidence" value="ECO:0007669"/>
    <property type="project" value="UniProtKB-KW"/>
</dbReference>
<reference evidence="2 3" key="1">
    <citation type="journal article" date="2014" name="Int. J. Syst. Evol. Microbiol.">
        <title>Complete genome sequence of Corynebacterium casei LMG S-19264T (=DSM 44701T), isolated from a smear-ripened cheese.</title>
        <authorList>
            <consortium name="US DOE Joint Genome Institute (JGI-PGF)"/>
            <person name="Walter F."/>
            <person name="Albersmeier A."/>
            <person name="Kalinowski J."/>
            <person name="Ruckert C."/>
        </authorList>
    </citation>
    <scope>NUCLEOTIDE SEQUENCE [LARGE SCALE GENOMIC DNA]</scope>
    <source>
        <strain evidence="2 3">IBRC-M 10912</strain>
    </source>
</reference>
<name>A0ABD5P6V6_9EURY</name>
<dbReference type="EMBL" id="JBHSDJ010000133">
    <property type="protein sequence ID" value="MFC4249648.1"/>
    <property type="molecule type" value="Genomic_DNA"/>
</dbReference>
<feature type="domain" description="N-acetyltransferase" evidence="1">
    <location>
        <begin position="54"/>
        <end position="237"/>
    </location>
</feature>
<dbReference type="InterPro" id="IPR052523">
    <property type="entry name" value="Trichothecene_AcTrans"/>
</dbReference>
<dbReference type="SUPFAM" id="SSF55729">
    <property type="entry name" value="Acyl-CoA N-acyltransferases (Nat)"/>
    <property type="match status" value="1"/>
</dbReference>